<dbReference type="InterPro" id="IPR027197">
    <property type="entry name" value="SLC43A3"/>
</dbReference>
<dbReference type="InterPro" id="IPR036259">
    <property type="entry name" value="MFS_trans_sf"/>
</dbReference>
<feature type="domain" description="Major facilitator superfamily (MFS) profile" evidence="3">
    <location>
        <begin position="25"/>
        <end position="193"/>
    </location>
</feature>
<evidence type="ECO:0000313" key="5">
    <source>
        <dbReference type="WBParaSite" id="TREG1_76550.1"/>
    </source>
</evidence>
<comment type="subcellular location">
    <subcellularLocation>
        <location evidence="1">Membrane</location>
        <topology evidence="1">Multi-pass membrane protein</topology>
    </subcellularLocation>
</comment>
<keyword evidence="2" id="KW-0472">Membrane</keyword>
<feature type="transmembrane region" description="Helical" evidence="2">
    <location>
        <begin position="151"/>
        <end position="173"/>
    </location>
</feature>
<dbReference type="PROSITE" id="PS50850">
    <property type="entry name" value="MFS"/>
    <property type="match status" value="1"/>
</dbReference>
<dbReference type="Proteomes" id="UP000050795">
    <property type="component" value="Unassembled WGS sequence"/>
</dbReference>
<evidence type="ECO:0000256" key="1">
    <source>
        <dbReference type="ARBA" id="ARBA00004141"/>
    </source>
</evidence>
<keyword evidence="2" id="KW-1133">Transmembrane helix</keyword>
<dbReference type="AlphaFoldDB" id="A0AA85K839"/>
<dbReference type="PANTHER" id="PTHR20765">
    <property type="entry name" value="SOLUTE CARRIER FAMILY 43 MEMBER 3-RELATED"/>
    <property type="match status" value="1"/>
</dbReference>
<evidence type="ECO:0000256" key="2">
    <source>
        <dbReference type="SAM" id="Phobius"/>
    </source>
</evidence>
<accession>A0AA85K839</accession>
<organism evidence="4 5">
    <name type="scientific">Trichobilharzia regenti</name>
    <name type="common">Nasal bird schistosome</name>
    <dbReference type="NCBI Taxonomy" id="157069"/>
    <lineage>
        <taxon>Eukaryota</taxon>
        <taxon>Metazoa</taxon>
        <taxon>Spiralia</taxon>
        <taxon>Lophotrochozoa</taxon>
        <taxon>Platyhelminthes</taxon>
        <taxon>Trematoda</taxon>
        <taxon>Digenea</taxon>
        <taxon>Strigeidida</taxon>
        <taxon>Schistosomatoidea</taxon>
        <taxon>Schistosomatidae</taxon>
        <taxon>Trichobilharzia</taxon>
    </lineage>
</organism>
<reference evidence="4" key="1">
    <citation type="submission" date="2022-06" db="EMBL/GenBank/DDBJ databases">
        <authorList>
            <person name="Berger JAMES D."/>
            <person name="Berger JAMES D."/>
        </authorList>
    </citation>
    <scope>NUCLEOTIDE SEQUENCE [LARGE SCALE GENOMIC DNA]</scope>
</reference>
<dbReference type="SUPFAM" id="SSF103473">
    <property type="entry name" value="MFS general substrate transporter"/>
    <property type="match status" value="1"/>
</dbReference>
<proteinExistence type="predicted"/>
<evidence type="ECO:0000313" key="4">
    <source>
        <dbReference type="Proteomes" id="UP000050795"/>
    </source>
</evidence>
<reference evidence="5" key="2">
    <citation type="submission" date="2023-11" db="UniProtKB">
        <authorList>
            <consortium name="WormBaseParasite"/>
        </authorList>
    </citation>
    <scope>IDENTIFICATION</scope>
</reference>
<keyword evidence="4" id="KW-1185">Reference proteome</keyword>
<dbReference type="GO" id="GO:0022857">
    <property type="term" value="F:transmembrane transporter activity"/>
    <property type="evidence" value="ECO:0007669"/>
    <property type="project" value="InterPro"/>
</dbReference>
<dbReference type="GO" id="GO:0016020">
    <property type="term" value="C:membrane"/>
    <property type="evidence" value="ECO:0007669"/>
    <property type="project" value="UniProtKB-SubCell"/>
</dbReference>
<protein>
    <recommendedName>
        <fullName evidence="3">Major facilitator superfamily (MFS) profile domain-containing protein</fullName>
    </recommendedName>
</protein>
<sequence length="193" mass="21220">MGICEKFDNAIPGKTRRGLGVFVGILDLFLFGGYHYGFNSLIDTYKSLGLFAYNCTQSGCMYHDNKFGIAFNVWLVTQMCLITLAGLFMDKVGLRALKLVATVMYAIGTIMFGFTTGTREVLFYAGGILVALSSVCTLICDHQISSMFPHIRGFCISLFSGAFDSSTVIAYAISVNHTRFSLQWSFVTLAMGH</sequence>
<dbReference type="Gene3D" id="1.20.1250.20">
    <property type="entry name" value="MFS general substrate transporter like domains"/>
    <property type="match status" value="1"/>
</dbReference>
<dbReference type="InterPro" id="IPR020846">
    <property type="entry name" value="MFS_dom"/>
</dbReference>
<keyword evidence="2" id="KW-0812">Transmembrane</keyword>
<name>A0AA85K839_TRIRE</name>
<dbReference type="WBParaSite" id="TREG1_76550.1">
    <property type="protein sequence ID" value="TREG1_76550.1"/>
    <property type="gene ID" value="TREG1_76550"/>
</dbReference>
<feature type="transmembrane region" description="Helical" evidence="2">
    <location>
        <begin position="121"/>
        <end position="139"/>
    </location>
</feature>
<dbReference type="PANTHER" id="PTHR20765:SF1">
    <property type="entry name" value="EQUILIBRATIVE NUCLEOBASE TRANSPORTER 1"/>
    <property type="match status" value="1"/>
</dbReference>
<feature type="transmembrane region" description="Helical" evidence="2">
    <location>
        <begin position="69"/>
        <end position="89"/>
    </location>
</feature>
<feature type="transmembrane region" description="Helical" evidence="2">
    <location>
        <begin position="19"/>
        <end position="38"/>
    </location>
</feature>
<evidence type="ECO:0000259" key="3">
    <source>
        <dbReference type="PROSITE" id="PS50850"/>
    </source>
</evidence>
<feature type="transmembrane region" description="Helical" evidence="2">
    <location>
        <begin position="96"/>
        <end position="115"/>
    </location>
</feature>